<dbReference type="OrthoDB" id="2573753at2759"/>
<feature type="compositionally biased region" description="Pro residues" evidence="1">
    <location>
        <begin position="166"/>
        <end position="175"/>
    </location>
</feature>
<feature type="compositionally biased region" description="Low complexity" evidence="1">
    <location>
        <begin position="142"/>
        <end position="165"/>
    </location>
</feature>
<feature type="compositionally biased region" description="Polar residues" evidence="1">
    <location>
        <begin position="305"/>
        <end position="323"/>
    </location>
</feature>
<proteinExistence type="predicted"/>
<dbReference type="GeneID" id="30195806"/>
<feature type="signal peptide" evidence="2">
    <location>
        <begin position="1"/>
        <end position="25"/>
    </location>
</feature>
<keyword evidence="2" id="KW-0732">Signal</keyword>
<evidence type="ECO:0000256" key="2">
    <source>
        <dbReference type="SAM" id="SignalP"/>
    </source>
</evidence>
<evidence type="ECO:0000256" key="1">
    <source>
        <dbReference type="SAM" id="MobiDB-lite"/>
    </source>
</evidence>
<feature type="compositionally biased region" description="Polar residues" evidence="1">
    <location>
        <begin position="75"/>
        <end position="89"/>
    </location>
</feature>
<feature type="compositionally biased region" description="Polar residues" evidence="1">
    <location>
        <begin position="181"/>
        <end position="190"/>
    </location>
</feature>
<dbReference type="AlphaFoldDB" id="A0A1E3IJM1"/>
<name>A0A1E3IJM1_9TREE</name>
<feature type="compositionally biased region" description="Low complexity" evidence="1">
    <location>
        <begin position="63"/>
        <end position="74"/>
    </location>
</feature>
<accession>A0A1E3IJM1</accession>
<evidence type="ECO:0000313" key="3">
    <source>
        <dbReference type="EMBL" id="ODN88792.1"/>
    </source>
</evidence>
<feature type="chain" id="PRO_5009129850" evidence="2">
    <location>
        <begin position="26"/>
        <end position="405"/>
    </location>
</feature>
<feature type="compositionally biased region" description="Basic and acidic residues" evidence="1">
    <location>
        <begin position="329"/>
        <end position="339"/>
    </location>
</feature>
<reference evidence="3 4" key="1">
    <citation type="submission" date="2016-06" db="EMBL/GenBank/DDBJ databases">
        <title>Evolution of pathogenesis and genome organization in the Tremellales.</title>
        <authorList>
            <person name="Cuomo C."/>
            <person name="Litvintseva A."/>
            <person name="Heitman J."/>
            <person name="Chen Y."/>
            <person name="Sun S."/>
            <person name="Springer D."/>
            <person name="Dromer F."/>
            <person name="Young S."/>
            <person name="Zeng Q."/>
            <person name="Chapman S."/>
            <person name="Gujja S."/>
            <person name="Saif S."/>
            <person name="Birren B."/>
        </authorList>
    </citation>
    <scope>NUCLEOTIDE SEQUENCE [LARGE SCALE GENOMIC DNA]</scope>
    <source>
        <strain evidence="3 4">CBS 7118</strain>
    </source>
</reference>
<sequence length="405" mass="44147">MNDEHDHPSLCWMLLASLGACFVRSDDPEREPLFPPPTTILTQPSAHPSARARPTLPNLLSFTTSSRSRSRSTSQYPSVNSSPTRTTGPLSGGFGSERDGTVSSRKREDAGRRMDSISKAFAGRMQPLEQSLPSTPSTARGLRPLSSTLTLSHPSALSLSQQHHQPPSPLSPRPTHPTRSQTTSVPNNRPSAYEPCPYGATLPHRPSAPNLGRSISEPWYLADLAATVKVDFAETQIPKYGPLIVYRLSRAGVDPSSLPHGDRPFGKGRVRSATTMERLTSPWEASRGRDREPSMSTMVREPSFDGSTPSPTKTHHSGSSLGTRSMRAGGERSLSKDDSLNLSLEGSRQASPLPSTREYPDGEGYFAEDGEEEEGVVKRDLGLSVLYQKQQKRRPKSKGKKRVSS</sequence>
<feature type="compositionally biased region" description="Basic and acidic residues" evidence="1">
    <location>
        <begin position="96"/>
        <end position="116"/>
    </location>
</feature>
<comment type="caution">
    <text evidence="3">The sequence shown here is derived from an EMBL/GenBank/DDBJ whole genome shotgun (WGS) entry which is preliminary data.</text>
</comment>
<dbReference type="RefSeq" id="XP_019029350.1">
    <property type="nucleotide sequence ID" value="XM_019178649.1"/>
</dbReference>
<dbReference type="EMBL" id="AWGH01000024">
    <property type="protein sequence ID" value="ODN88792.1"/>
    <property type="molecule type" value="Genomic_DNA"/>
</dbReference>
<protein>
    <submittedName>
        <fullName evidence="3">Uncharacterized protein</fullName>
    </submittedName>
</protein>
<feature type="compositionally biased region" description="Polar residues" evidence="1">
    <location>
        <begin position="128"/>
        <end position="138"/>
    </location>
</feature>
<keyword evidence="4" id="KW-1185">Reference proteome</keyword>
<feature type="region of interest" description="Disordered" evidence="1">
    <location>
        <begin position="256"/>
        <end position="375"/>
    </location>
</feature>
<gene>
    <name evidence="3" type="ORF">L198_06594</name>
</gene>
<evidence type="ECO:0000313" key="4">
    <source>
        <dbReference type="Proteomes" id="UP000094819"/>
    </source>
</evidence>
<organism evidence="3 4">
    <name type="scientific">Cryptococcus wingfieldii CBS 7118</name>
    <dbReference type="NCBI Taxonomy" id="1295528"/>
    <lineage>
        <taxon>Eukaryota</taxon>
        <taxon>Fungi</taxon>
        <taxon>Dikarya</taxon>
        <taxon>Basidiomycota</taxon>
        <taxon>Agaricomycotina</taxon>
        <taxon>Tremellomycetes</taxon>
        <taxon>Tremellales</taxon>
        <taxon>Cryptococcaceae</taxon>
        <taxon>Cryptococcus</taxon>
    </lineage>
</organism>
<dbReference type="Proteomes" id="UP000094819">
    <property type="component" value="Unassembled WGS sequence"/>
</dbReference>
<feature type="region of interest" description="Disordered" evidence="1">
    <location>
        <begin position="27"/>
        <end position="205"/>
    </location>
</feature>